<protein>
    <submittedName>
        <fullName evidence="1">Uncharacterized protein</fullName>
    </submittedName>
</protein>
<name>A0A5E4NRP4_9HEMI</name>
<evidence type="ECO:0000313" key="2">
    <source>
        <dbReference type="Proteomes" id="UP000325440"/>
    </source>
</evidence>
<dbReference type="Proteomes" id="UP000325440">
    <property type="component" value="Unassembled WGS sequence"/>
</dbReference>
<organism evidence="1 2">
    <name type="scientific">Cinara cedri</name>
    <dbReference type="NCBI Taxonomy" id="506608"/>
    <lineage>
        <taxon>Eukaryota</taxon>
        <taxon>Metazoa</taxon>
        <taxon>Ecdysozoa</taxon>
        <taxon>Arthropoda</taxon>
        <taxon>Hexapoda</taxon>
        <taxon>Insecta</taxon>
        <taxon>Pterygota</taxon>
        <taxon>Neoptera</taxon>
        <taxon>Paraneoptera</taxon>
        <taxon>Hemiptera</taxon>
        <taxon>Sternorrhyncha</taxon>
        <taxon>Aphidomorpha</taxon>
        <taxon>Aphidoidea</taxon>
        <taxon>Aphididae</taxon>
        <taxon>Lachninae</taxon>
        <taxon>Cinara</taxon>
    </lineage>
</organism>
<evidence type="ECO:0000313" key="1">
    <source>
        <dbReference type="EMBL" id="VVC46186.1"/>
    </source>
</evidence>
<dbReference type="EMBL" id="CABPRJ010002444">
    <property type="protein sequence ID" value="VVC46186.1"/>
    <property type="molecule type" value="Genomic_DNA"/>
</dbReference>
<dbReference type="AlphaFoldDB" id="A0A5E4NRP4"/>
<sequence>MLSYPLDLSSIGTTFRWLDDLLSYSPVTLDEFKVVVNRLPKGKVTDLDGVPNEMLSTISPGL</sequence>
<accession>A0A5E4NRP4</accession>
<gene>
    <name evidence="1" type="ORF">CINCED_3A018558</name>
</gene>
<proteinExistence type="predicted"/>
<reference evidence="1 2" key="1">
    <citation type="submission" date="2019-08" db="EMBL/GenBank/DDBJ databases">
        <authorList>
            <person name="Alioto T."/>
            <person name="Alioto T."/>
            <person name="Gomez Garrido J."/>
        </authorList>
    </citation>
    <scope>NUCLEOTIDE SEQUENCE [LARGE SCALE GENOMIC DNA]</scope>
</reference>
<keyword evidence="2" id="KW-1185">Reference proteome</keyword>